<evidence type="ECO:0000256" key="7">
    <source>
        <dbReference type="ARBA" id="ARBA00023136"/>
    </source>
</evidence>
<keyword evidence="5" id="KW-1133">Transmembrane helix</keyword>
<dbReference type="EMBL" id="LR899542">
    <property type="protein sequence ID" value="CAD7240354.1"/>
    <property type="molecule type" value="Genomic_DNA"/>
</dbReference>
<accession>A0A7R8WYJ1</accession>
<evidence type="ECO:0000256" key="10">
    <source>
        <dbReference type="ARBA" id="ARBA00023224"/>
    </source>
</evidence>
<dbReference type="GO" id="GO:0007214">
    <property type="term" value="P:gamma-aminobutyric acid signaling pathway"/>
    <property type="evidence" value="ECO:0007669"/>
    <property type="project" value="TreeGrafter"/>
</dbReference>
<dbReference type="AlphaFoldDB" id="A0A7R8WYJ1"/>
<dbReference type="InterPro" id="IPR001828">
    <property type="entry name" value="ANF_lig-bd_rcpt"/>
</dbReference>
<dbReference type="GO" id="GO:0038039">
    <property type="term" value="C:G protein-coupled receptor heterodimeric complex"/>
    <property type="evidence" value="ECO:0007669"/>
    <property type="project" value="TreeGrafter"/>
</dbReference>
<feature type="region of interest" description="Disordered" evidence="12">
    <location>
        <begin position="976"/>
        <end position="1003"/>
    </location>
</feature>
<sequence>MDPFWIALLLSFLWHPAASEEERCLTALQAKVSPKRLYHGGEVVDLTLEVSHRLSHQLITHVIKMVLEEFYGYHRVRIVEQEDHFLPVNVLKRLSGVLRCTSSCVAVAKVNGSHPIPDTMANLELWLPPGSSMENWEFYDFYDSDSIAFLGNLGPGGRLGWWYPSHVDTLGMKAHWEMFKVANVSQIFRLSGEEYHMMKKHMIDPLTGKYYCSNDDCVEGMKTPPKCKGQRIRHRATEINGVCGFLLASYPEVEASIMAEIEEMELFLEVAYLGPHLVQFAEHLLKRNVPFLFLHYWPSEILLSGNFRMVLLPPCLEHSSLNPSWKCNYALRHFVKVAWKPLLSKAPDAFEVMSDLYFHQKDYEDLLASYHEGERIRDVACRWLRGKGDYLWKHRRKTSLYIGGIFPLHGSVYNAVGVVPAAMMARDAVNKDDSILEDYVLEVQLMDGQCKPDMVMMSFIQYIIQAEFKQFLGILGPACSNTIEPIAGVSKHFKTVVISYSAEGAVLTDREKYPYFFRTIGENRQFKAVYLQLLQQLGWKRVASLTEDGEKYAEYLSQLQDLLEANKISFIANRKFPRVRETQNMSQYLDEFQAERARIIIGDFYDSAARAVMCEAYKKGMTAKNGYVWFLPRWFSRDWFHASHYNQILSIEERVPCNTSEMMEAINGHFSLAYAYFAEEDALMQESITVGEWRKRYEAECANSPKIKGGGVSLPENIHPSDYAGFAYDAVWTFALAADKLLKENHSHVADFHSISAVQRLVEIINETDFLGVSGHVQFRGPSRRPIINVLQWRNNASVVVGTFFPNEEDGEGRYDAKVRATKEHMRALGLLASSNMLALDEWEIPKENVVINRKIGEGAFGTVYGGEASIDDRGWVRDLKTYLLSRRHLVHEKDSDEVSPRRLTCMALDIARGLAFLAQLKYVHRENLLRSCWDLTPTKRPHASEIVDLLSNNPCLITPCPDIPSAPLQLQEMTLVRKPSSGRRKRSGDLGPSEGSLSPGTSSVAIPLTFPTALSLESHRRTFINGLYLTTGKFEDKAIATDSPEDDYIN</sequence>
<feature type="signal peptide" evidence="13">
    <location>
        <begin position="1"/>
        <end position="19"/>
    </location>
</feature>
<reference evidence="15" key="1">
    <citation type="submission" date="2020-11" db="EMBL/GenBank/DDBJ databases">
        <authorList>
            <person name="Tran Van P."/>
        </authorList>
    </citation>
    <scope>NUCLEOTIDE SEQUENCE</scope>
</reference>
<evidence type="ECO:0000256" key="9">
    <source>
        <dbReference type="ARBA" id="ARBA00023180"/>
    </source>
</evidence>
<evidence type="ECO:0000256" key="11">
    <source>
        <dbReference type="ARBA" id="ARBA00073785"/>
    </source>
</evidence>
<comment type="subcellular location">
    <subcellularLocation>
        <location evidence="1">Cell membrane</location>
        <topology evidence="1">Multi-pass membrane protein</topology>
    </subcellularLocation>
</comment>
<dbReference type="OrthoDB" id="4062651at2759"/>
<evidence type="ECO:0000256" key="4">
    <source>
        <dbReference type="ARBA" id="ARBA00022729"/>
    </source>
</evidence>
<dbReference type="PANTHER" id="PTHR10519:SF20">
    <property type="entry name" value="G-PROTEIN COUPLED RECEPTOR 156-RELATED"/>
    <property type="match status" value="1"/>
</dbReference>
<keyword evidence="6" id="KW-0297">G-protein coupled receptor</keyword>
<evidence type="ECO:0000256" key="8">
    <source>
        <dbReference type="ARBA" id="ARBA00023170"/>
    </source>
</evidence>
<dbReference type="InterPro" id="IPR011009">
    <property type="entry name" value="Kinase-like_dom_sf"/>
</dbReference>
<dbReference type="SUPFAM" id="SSF53822">
    <property type="entry name" value="Periplasmic binding protein-like I"/>
    <property type="match status" value="1"/>
</dbReference>
<dbReference type="FunFam" id="3.40.50.2300:FF:000063">
    <property type="entry name" value="Gamma-aminobutyric acid type B receptor subunit"/>
    <property type="match status" value="1"/>
</dbReference>
<dbReference type="InterPro" id="IPR028082">
    <property type="entry name" value="Peripla_BP_I"/>
</dbReference>
<evidence type="ECO:0000256" key="6">
    <source>
        <dbReference type="ARBA" id="ARBA00023040"/>
    </source>
</evidence>
<evidence type="ECO:0000256" key="5">
    <source>
        <dbReference type="ARBA" id="ARBA00022989"/>
    </source>
</evidence>
<keyword evidence="2" id="KW-1003">Cell membrane</keyword>
<keyword evidence="9" id="KW-0325">Glycoprotein</keyword>
<dbReference type="GO" id="GO:0004965">
    <property type="term" value="F:G protein-coupled GABA receptor activity"/>
    <property type="evidence" value="ECO:0007669"/>
    <property type="project" value="InterPro"/>
</dbReference>
<dbReference type="CDD" id="cd06366">
    <property type="entry name" value="PBP1_GABAb_receptor"/>
    <property type="match status" value="1"/>
</dbReference>
<evidence type="ECO:0000259" key="14">
    <source>
        <dbReference type="Pfam" id="PF01094"/>
    </source>
</evidence>
<name>A0A7R8WYJ1_9CRUS</name>
<feature type="chain" id="PRO_5036208924" description="Gamma-aminobutyric acid type B receptor subunit 2" evidence="13">
    <location>
        <begin position="20"/>
        <end position="1051"/>
    </location>
</feature>
<gene>
    <name evidence="15" type="ORF">DSTB1V02_LOCUS378</name>
</gene>
<evidence type="ECO:0000256" key="1">
    <source>
        <dbReference type="ARBA" id="ARBA00004651"/>
    </source>
</evidence>
<organism evidence="15">
    <name type="scientific">Darwinula stevensoni</name>
    <dbReference type="NCBI Taxonomy" id="69355"/>
    <lineage>
        <taxon>Eukaryota</taxon>
        <taxon>Metazoa</taxon>
        <taxon>Ecdysozoa</taxon>
        <taxon>Arthropoda</taxon>
        <taxon>Crustacea</taxon>
        <taxon>Oligostraca</taxon>
        <taxon>Ostracoda</taxon>
        <taxon>Podocopa</taxon>
        <taxon>Podocopida</taxon>
        <taxon>Darwinulocopina</taxon>
        <taxon>Darwinuloidea</taxon>
        <taxon>Darwinulidae</taxon>
        <taxon>Darwinula</taxon>
    </lineage>
</organism>
<feature type="domain" description="Receptor ligand binding region" evidence="14">
    <location>
        <begin position="420"/>
        <end position="791"/>
    </location>
</feature>
<protein>
    <recommendedName>
        <fullName evidence="11">Gamma-aminobutyric acid type B receptor subunit 2</fullName>
    </recommendedName>
</protein>
<evidence type="ECO:0000256" key="12">
    <source>
        <dbReference type="SAM" id="MobiDB-lite"/>
    </source>
</evidence>
<dbReference type="Proteomes" id="UP000677054">
    <property type="component" value="Unassembled WGS sequence"/>
</dbReference>
<dbReference type="InterPro" id="IPR002455">
    <property type="entry name" value="GPCR3_GABA-B"/>
</dbReference>
<dbReference type="Gene3D" id="3.40.50.2300">
    <property type="match status" value="2"/>
</dbReference>
<keyword evidence="16" id="KW-1185">Reference proteome</keyword>
<keyword evidence="7" id="KW-0472">Membrane</keyword>
<evidence type="ECO:0000313" key="16">
    <source>
        <dbReference type="Proteomes" id="UP000677054"/>
    </source>
</evidence>
<dbReference type="Pfam" id="PF01094">
    <property type="entry name" value="ANF_receptor"/>
    <property type="match status" value="1"/>
</dbReference>
<dbReference type="PANTHER" id="PTHR10519">
    <property type="entry name" value="GABA-B RECEPTOR"/>
    <property type="match status" value="1"/>
</dbReference>
<dbReference type="SUPFAM" id="SSF56112">
    <property type="entry name" value="Protein kinase-like (PK-like)"/>
    <property type="match status" value="1"/>
</dbReference>
<evidence type="ECO:0000256" key="2">
    <source>
        <dbReference type="ARBA" id="ARBA00022475"/>
    </source>
</evidence>
<proteinExistence type="predicted"/>
<evidence type="ECO:0000256" key="13">
    <source>
        <dbReference type="SAM" id="SignalP"/>
    </source>
</evidence>
<dbReference type="Gene3D" id="3.30.200.20">
    <property type="entry name" value="Phosphorylase Kinase, domain 1"/>
    <property type="match status" value="1"/>
</dbReference>
<evidence type="ECO:0000256" key="3">
    <source>
        <dbReference type="ARBA" id="ARBA00022692"/>
    </source>
</evidence>
<keyword evidence="8" id="KW-0675">Receptor</keyword>
<keyword evidence="10" id="KW-0807">Transducer</keyword>
<keyword evidence="3" id="KW-0812">Transmembrane</keyword>
<keyword evidence="4 13" id="KW-0732">Signal</keyword>
<dbReference type="EMBL" id="CAJPEV010000025">
    <property type="protein sequence ID" value="CAG0879002.1"/>
    <property type="molecule type" value="Genomic_DNA"/>
</dbReference>
<evidence type="ECO:0000313" key="15">
    <source>
        <dbReference type="EMBL" id="CAD7240354.1"/>
    </source>
</evidence>